<accession>A0A4U5PCF9</accession>
<organism evidence="2 3">
    <name type="scientific">Steinernema carpocapsae</name>
    <name type="common">Entomopathogenic nematode</name>
    <dbReference type="NCBI Taxonomy" id="34508"/>
    <lineage>
        <taxon>Eukaryota</taxon>
        <taxon>Metazoa</taxon>
        <taxon>Ecdysozoa</taxon>
        <taxon>Nematoda</taxon>
        <taxon>Chromadorea</taxon>
        <taxon>Rhabditida</taxon>
        <taxon>Tylenchina</taxon>
        <taxon>Panagrolaimomorpha</taxon>
        <taxon>Strongyloidoidea</taxon>
        <taxon>Steinernematidae</taxon>
        <taxon>Steinernema</taxon>
    </lineage>
</organism>
<sequence>MLRRTSLTPRRRRIPRSQPAKRGTRRRPLVKRSGEREHRAGEAEKLVEFVRRGKKTVFETPSVPLKPAVVSMPNTWAKKNKTDIENIRRKYKKKNSSESGNTTHSDLNFMSHFDIEDTAKKVMKRNEKSSPTQSSKASSQEVVESVKELLKTGRNSSNKSIRVVDVVAEKGSKAVEVEPTGECSEKNGRPDTDPPKSESSTKSGIFSVEEKSTKSKNEDHLDSSFDETVFEKPSVPLKPVHVTMPNRWAEKNKKQIDNIRRKYIKKKMKWKNKLSISDLNFMSHFGIDESARAKDTSRTSMTQSSTASSCEVIESTKELLKVGRSASMENFPTAPLVELDKGSKTVDVEPTHTKAVSLPSNECFSSPTSVYYTAKTSQQVSELAQMSVGSRRSQIVPKSKSMVVPRSDTDQPKPDGRLPEHRSEHVEKASFGCSVKTPPPKAEKKSKKKGNEDSDYGTARAQTPQDLSCSSSKKSNNRRRSKHSSNKNRPKLGTNARSTIDKK</sequence>
<feature type="compositionally biased region" description="Basic residues" evidence="1">
    <location>
        <begin position="1"/>
        <end position="15"/>
    </location>
</feature>
<comment type="caution">
    <text evidence="2">The sequence shown here is derived from an EMBL/GenBank/DDBJ whole genome shotgun (WGS) entry which is preliminary data.</text>
</comment>
<evidence type="ECO:0000256" key="1">
    <source>
        <dbReference type="SAM" id="MobiDB-lite"/>
    </source>
</evidence>
<evidence type="ECO:0000313" key="2">
    <source>
        <dbReference type="EMBL" id="TKR93684.1"/>
    </source>
</evidence>
<dbReference type="EMBL" id="AZBU02000002">
    <property type="protein sequence ID" value="TKR93684.1"/>
    <property type="molecule type" value="Genomic_DNA"/>
</dbReference>
<feature type="compositionally biased region" description="Polar residues" evidence="1">
    <location>
        <begin position="460"/>
        <end position="469"/>
    </location>
</feature>
<feature type="compositionally biased region" description="Basic and acidic residues" evidence="1">
    <location>
        <begin position="183"/>
        <end position="196"/>
    </location>
</feature>
<feature type="region of interest" description="Disordered" evidence="1">
    <location>
        <begin position="386"/>
        <end position="503"/>
    </location>
</feature>
<feature type="compositionally biased region" description="Basic residues" evidence="1">
    <location>
        <begin position="475"/>
        <end position="490"/>
    </location>
</feature>
<feature type="compositionally biased region" description="Basic and acidic residues" evidence="1">
    <location>
        <begin position="407"/>
        <end position="428"/>
    </location>
</feature>
<dbReference type="AlphaFoldDB" id="A0A4U5PCF9"/>
<feature type="compositionally biased region" description="Polar residues" evidence="1">
    <location>
        <begin position="97"/>
        <end position="108"/>
    </location>
</feature>
<feature type="region of interest" description="Disordered" evidence="1">
    <location>
        <begin position="175"/>
        <end position="224"/>
    </location>
</feature>
<dbReference type="Proteomes" id="UP000298663">
    <property type="component" value="Unassembled WGS sequence"/>
</dbReference>
<feature type="region of interest" description="Disordered" evidence="1">
    <location>
        <begin position="90"/>
        <end position="109"/>
    </location>
</feature>
<feature type="region of interest" description="Disordered" evidence="1">
    <location>
        <begin position="123"/>
        <end position="142"/>
    </location>
</feature>
<reference evidence="2 3" key="1">
    <citation type="journal article" date="2015" name="Genome Biol.">
        <title>Comparative genomics of Steinernema reveals deeply conserved gene regulatory networks.</title>
        <authorList>
            <person name="Dillman A.R."/>
            <person name="Macchietto M."/>
            <person name="Porter C.F."/>
            <person name="Rogers A."/>
            <person name="Williams B."/>
            <person name="Antoshechkin I."/>
            <person name="Lee M.M."/>
            <person name="Goodwin Z."/>
            <person name="Lu X."/>
            <person name="Lewis E.E."/>
            <person name="Goodrich-Blair H."/>
            <person name="Stock S.P."/>
            <person name="Adams B.J."/>
            <person name="Sternberg P.W."/>
            <person name="Mortazavi A."/>
        </authorList>
    </citation>
    <scope>NUCLEOTIDE SEQUENCE [LARGE SCALE GENOMIC DNA]</scope>
    <source>
        <strain evidence="2 3">ALL</strain>
    </source>
</reference>
<evidence type="ECO:0000313" key="3">
    <source>
        <dbReference type="Proteomes" id="UP000298663"/>
    </source>
</evidence>
<feature type="compositionally biased region" description="Low complexity" evidence="1">
    <location>
        <begin position="129"/>
        <end position="140"/>
    </location>
</feature>
<feature type="region of interest" description="Disordered" evidence="1">
    <location>
        <begin position="1"/>
        <end position="43"/>
    </location>
</feature>
<gene>
    <name evidence="2" type="ORF">L596_008095</name>
</gene>
<proteinExistence type="predicted"/>
<name>A0A4U5PCF9_STECR</name>
<reference evidence="2 3" key="2">
    <citation type="journal article" date="2019" name="G3 (Bethesda)">
        <title>Hybrid Assembly of the Genome of the Entomopathogenic Nematode Steinernema carpocapsae Identifies the X-Chromosome.</title>
        <authorList>
            <person name="Serra L."/>
            <person name="Macchietto M."/>
            <person name="Macias-Munoz A."/>
            <person name="McGill C.J."/>
            <person name="Rodriguez I.M."/>
            <person name="Rodriguez B."/>
            <person name="Murad R."/>
            <person name="Mortazavi A."/>
        </authorList>
    </citation>
    <scope>NUCLEOTIDE SEQUENCE [LARGE SCALE GENOMIC DNA]</scope>
    <source>
        <strain evidence="2 3">ALL</strain>
    </source>
</reference>
<keyword evidence="3" id="KW-1185">Reference proteome</keyword>
<feature type="compositionally biased region" description="Basic and acidic residues" evidence="1">
    <location>
        <begin position="208"/>
        <end position="223"/>
    </location>
</feature>
<feature type="compositionally biased region" description="Basic and acidic residues" evidence="1">
    <location>
        <begin position="32"/>
        <end position="43"/>
    </location>
</feature>
<protein>
    <submittedName>
        <fullName evidence="2">Uncharacterized protein</fullName>
    </submittedName>
</protein>